<evidence type="ECO:0000313" key="3">
    <source>
        <dbReference type="EMBL" id="MFC5914400.1"/>
    </source>
</evidence>
<dbReference type="InterPro" id="IPR036890">
    <property type="entry name" value="HATPase_C_sf"/>
</dbReference>
<dbReference type="InterPro" id="IPR003594">
    <property type="entry name" value="HATPase_dom"/>
</dbReference>
<evidence type="ECO:0000256" key="1">
    <source>
        <dbReference type="ARBA" id="ARBA00022527"/>
    </source>
</evidence>
<dbReference type="CDD" id="cd16936">
    <property type="entry name" value="HATPase_RsbW-like"/>
    <property type="match status" value="1"/>
</dbReference>
<evidence type="ECO:0000259" key="2">
    <source>
        <dbReference type="Pfam" id="PF13581"/>
    </source>
</evidence>
<dbReference type="PANTHER" id="PTHR35526">
    <property type="entry name" value="ANTI-SIGMA-F FACTOR RSBW-RELATED"/>
    <property type="match status" value="1"/>
</dbReference>
<gene>
    <name evidence="3" type="ORF">ACFP1B_13295</name>
</gene>
<keyword evidence="3" id="KW-0067">ATP-binding</keyword>
<dbReference type="EMBL" id="JBHSPU010000013">
    <property type="protein sequence ID" value="MFC5914400.1"/>
    <property type="molecule type" value="Genomic_DNA"/>
</dbReference>
<comment type="caution">
    <text evidence="3">The sequence shown here is derived from an EMBL/GenBank/DDBJ whole genome shotgun (WGS) entry which is preliminary data.</text>
</comment>
<protein>
    <submittedName>
        <fullName evidence="3">ATP-binding protein</fullName>
    </submittedName>
</protein>
<dbReference type="Pfam" id="PF13581">
    <property type="entry name" value="HATPase_c_2"/>
    <property type="match status" value="1"/>
</dbReference>
<keyword evidence="1" id="KW-0723">Serine/threonine-protein kinase</keyword>
<dbReference type="Gene3D" id="3.30.565.10">
    <property type="entry name" value="Histidine kinase-like ATPase, C-terminal domain"/>
    <property type="match status" value="1"/>
</dbReference>
<keyword evidence="1" id="KW-0418">Kinase</keyword>
<keyword evidence="4" id="KW-1185">Reference proteome</keyword>
<keyword evidence="3" id="KW-0547">Nucleotide-binding</keyword>
<organism evidence="3 4">
    <name type="scientific">Streptomyces pulveraceus</name>
    <dbReference type="NCBI Taxonomy" id="68258"/>
    <lineage>
        <taxon>Bacteria</taxon>
        <taxon>Bacillati</taxon>
        <taxon>Actinomycetota</taxon>
        <taxon>Actinomycetes</taxon>
        <taxon>Kitasatosporales</taxon>
        <taxon>Streptomycetaceae</taxon>
        <taxon>Streptomyces</taxon>
    </lineage>
</organism>
<reference evidence="4" key="1">
    <citation type="journal article" date="2019" name="Int. J. Syst. Evol. Microbiol.">
        <title>The Global Catalogue of Microorganisms (GCM) 10K type strain sequencing project: providing services to taxonomists for standard genome sequencing and annotation.</title>
        <authorList>
            <consortium name="The Broad Institute Genomics Platform"/>
            <consortium name="The Broad Institute Genome Sequencing Center for Infectious Disease"/>
            <person name="Wu L."/>
            <person name="Ma J."/>
        </authorList>
    </citation>
    <scope>NUCLEOTIDE SEQUENCE [LARGE SCALE GENOMIC DNA]</scope>
    <source>
        <strain evidence="4">JCM 4147</strain>
    </source>
</reference>
<dbReference type="RefSeq" id="WP_344514925.1">
    <property type="nucleotide sequence ID" value="NZ_BAAATU010000031.1"/>
</dbReference>
<sequence length="157" mass="17072">MSTLLETPGAGRFPRAASRSSRGQLDMRFQLEDRHLGLARGVVRHHLAWWGVSDEIAEVVLLAVNELLTNVLVHTNPGEDRLPSANLLVQHVPGGVTAVVRDEDPRPITRKPSALLDSGGRGLDLVRALVDEFSIAVTGQGKDVWFFVADPARPATE</sequence>
<evidence type="ECO:0000313" key="4">
    <source>
        <dbReference type="Proteomes" id="UP001596200"/>
    </source>
</evidence>
<proteinExistence type="predicted"/>
<feature type="domain" description="Histidine kinase/HSP90-like ATPase" evidence="2">
    <location>
        <begin position="30"/>
        <end position="146"/>
    </location>
</feature>
<dbReference type="InterPro" id="IPR050267">
    <property type="entry name" value="Anti-sigma-factor_SerPK"/>
</dbReference>
<dbReference type="Proteomes" id="UP001596200">
    <property type="component" value="Unassembled WGS sequence"/>
</dbReference>
<dbReference type="PANTHER" id="PTHR35526:SF3">
    <property type="entry name" value="ANTI-SIGMA-F FACTOR RSBW"/>
    <property type="match status" value="1"/>
</dbReference>
<dbReference type="GO" id="GO:0005524">
    <property type="term" value="F:ATP binding"/>
    <property type="evidence" value="ECO:0007669"/>
    <property type="project" value="UniProtKB-KW"/>
</dbReference>
<accession>A0ABW1GHT1</accession>
<keyword evidence="1" id="KW-0808">Transferase</keyword>
<name>A0ABW1GHT1_9ACTN</name>